<name>A0A812R6F8_9DINO</name>
<organism evidence="2 3">
    <name type="scientific">Symbiodinium natans</name>
    <dbReference type="NCBI Taxonomy" id="878477"/>
    <lineage>
        <taxon>Eukaryota</taxon>
        <taxon>Sar</taxon>
        <taxon>Alveolata</taxon>
        <taxon>Dinophyceae</taxon>
        <taxon>Suessiales</taxon>
        <taxon>Symbiodiniaceae</taxon>
        <taxon>Symbiodinium</taxon>
    </lineage>
</organism>
<proteinExistence type="predicted"/>
<keyword evidence="3" id="KW-1185">Reference proteome</keyword>
<keyword evidence="1" id="KW-0812">Transmembrane</keyword>
<accession>A0A812R6F8</accession>
<evidence type="ECO:0000313" key="2">
    <source>
        <dbReference type="EMBL" id="CAE7422162.1"/>
    </source>
</evidence>
<dbReference type="AlphaFoldDB" id="A0A812R6F8"/>
<keyword evidence="1" id="KW-0472">Membrane</keyword>
<dbReference type="EMBL" id="CAJNDS010002303">
    <property type="protein sequence ID" value="CAE7422162.1"/>
    <property type="molecule type" value="Genomic_DNA"/>
</dbReference>
<dbReference type="Proteomes" id="UP000604046">
    <property type="component" value="Unassembled WGS sequence"/>
</dbReference>
<protein>
    <submittedName>
        <fullName evidence="2">Uncharacterized protein</fullName>
    </submittedName>
</protein>
<evidence type="ECO:0000313" key="3">
    <source>
        <dbReference type="Proteomes" id="UP000604046"/>
    </source>
</evidence>
<feature type="transmembrane region" description="Helical" evidence="1">
    <location>
        <begin position="365"/>
        <end position="383"/>
    </location>
</feature>
<feature type="transmembrane region" description="Helical" evidence="1">
    <location>
        <begin position="430"/>
        <end position="454"/>
    </location>
</feature>
<comment type="caution">
    <text evidence="2">The sequence shown here is derived from an EMBL/GenBank/DDBJ whole genome shotgun (WGS) entry which is preliminary data.</text>
</comment>
<sequence>MEHSKTGKHLSWTGDMDGKRRCFQKEICCWSQVEGEQLDEESASEDSVLERADVALIREIDPADADLYIDAIFSPLYRCFKASRGLQVRDYVVVAFFLLVNVGLQYALSYKVWEIATDGDSHGTYVDRQKVFGLCRKMDADSPLFGLLWPIELKSDFPEKGFDCGLNQVTVAMNPTLLEEKDEPGWWSIDSKYSSLVRSFDEEMAKLGIEKRSNLSSAVHQMIYDSNDEEYEEWLSMDYLKMRRGRFKLCLLADTNLCGNLQNDGVLAEIFPTIEKDRLGNCSQGEDDVWGCNDVYTERSLQKCKDQMTTWCGHIFGSSYQDYALKKHQVCDTFGKQILAPGVWGVESYDVVEKYHGEGNSIDTFSFAMLLYMVLLIWAMLILEEYRTIYNSVIVIHTTESTSSTHPDDFATTDPDGLMELTKLPRVHKAFALGVCFARSMVGLVVAIVGLVLLSSTDSLLDLILNCTALGFLLEVDNLIHRAFFGLAFKLTITDNCAPLRCTSEEYAGKWRPVRYLMVVLPAIFLWEGEVYFITTGLIDVGNAIECLCQNSGEKCLGERLLAVGKNISGNVLTT</sequence>
<keyword evidence="1" id="KW-1133">Transmembrane helix</keyword>
<reference evidence="2" key="1">
    <citation type="submission" date="2021-02" db="EMBL/GenBank/DDBJ databases">
        <authorList>
            <person name="Dougan E. K."/>
            <person name="Rhodes N."/>
            <person name="Thang M."/>
            <person name="Chan C."/>
        </authorList>
    </citation>
    <scope>NUCLEOTIDE SEQUENCE</scope>
</reference>
<evidence type="ECO:0000256" key="1">
    <source>
        <dbReference type="SAM" id="Phobius"/>
    </source>
</evidence>
<gene>
    <name evidence="2" type="ORF">SNAT2548_LOCUS22955</name>
</gene>